<evidence type="ECO:0000256" key="1">
    <source>
        <dbReference type="ARBA" id="ARBA00022741"/>
    </source>
</evidence>
<keyword evidence="4 9" id="KW-0067">ATP-binding</keyword>
<evidence type="ECO:0000256" key="8">
    <source>
        <dbReference type="ARBA" id="ARBA00048988"/>
    </source>
</evidence>
<feature type="binding site" evidence="9">
    <location>
        <begin position="30"/>
        <end position="37"/>
    </location>
    <ligand>
        <name>ATP</name>
        <dbReference type="ChEBI" id="CHEBI:30616"/>
    </ligand>
</feature>
<dbReference type="GO" id="GO:0000725">
    <property type="term" value="P:recombinational repair"/>
    <property type="evidence" value="ECO:0007669"/>
    <property type="project" value="TreeGrafter"/>
</dbReference>
<dbReference type="Proteomes" id="UP001138997">
    <property type="component" value="Unassembled WGS sequence"/>
</dbReference>
<dbReference type="EC" id="5.6.2.4" evidence="7"/>
<comment type="caution">
    <text evidence="11">The sequence shown here is derived from an EMBL/GenBank/DDBJ whole genome shotgun (WGS) entry which is preliminary data.</text>
</comment>
<evidence type="ECO:0000256" key="4">
    <source>
        <dbReference type="ARBA" id="ARBA00022840"/>
    </source>
</evidence>
<dbReference type="PANTHER" id="PTHR11070">
    <property type="entry name" value="UVRD / RECB / PCRA DNA HELICASE FAMILY MEMBER"/>
    <property type="match status" value="1"/>
</dbReference>
<dbReference type="RefSeq" id="WP_231449896.1">
    <property type="nucleotide sequence ID" value="NZ_JAJOMB010000040.1"/>
</dbReference>
<evidence type="ECO:0000256" key="9">
    <source>
        <dbReference type="PROSITE-ProRule" id="PRU00560"/>
    </source>
</evidence>
<evidence type="ECO:0000313" key="11">
    <source>
        <dbReference type="EMBL" id="MCD5317044.1"/>
    </source>
</evidence>
<keyword evidence="2 9" id="KW-0378">Hydrolase</keyword>
<keyword evidence="5" id="KW-0413">Isomerase</keyword>
<proteinExistence type="predicted"/>
<evidence type="ECO:0000256" key="3">
    <source>
        <dbReference type="ARBA" id="ARBA00022806"/>
    </source>
</evidence>
<comment type="catalytic activity">
    <reaction evidence="6">
        <text>Couples ATP hydrolysis with the unwinding of duplex DNA by translocating in the 3'-5' direction.</text>
        <dbReference type="EC" id="5.6.2.4"/>
    </reaction>
</comment>
<dbReference type="CDD" id="cd17932">
    <property type="entry name" value="DEXQc_UvrD"/>
    <property type="match status" value="1"/>
</dbReference>
<organism evidence="11 12">
    <name type="scientific">Kineosporia babensis</name>
    <dbReference type="NCBI Taxonomy" id="499548"/>
    <lineage>
        <taxon>Bacteria</taxon>
        <taxon>Bacillati</taxon>
        <taxon>Actinomycetota</taxon>
        <taxon>Actinomycetes</taxon>
        <taxon>Kineosporiales</taxon>
        <taxon>Kineosporiaceae</taxon>
        <taxon>Kineosporia</taxon>
    </lineage>
</organism>
<evidence type="ECO:0000256" key="7">
    <source>
        <dbReference type="ARBA" id="ARBA00034808"/>
    </source>
</evidence>
<dbReference type="Gene3D" id="3.40.50.300">
    <property type="entry name" value="P-loop containing nucleotide triphosphate hydrolases"/>
    <property type="match status" value="2"/>
</dbReference>
<dbReference type="GO" id="GO:0005524">
    <property type="term" value="F:ATP binding"/>
    <property type="evidence" value="ECO:0007669"/>
    <property type="project" value="UniProtKB-UniRule"/>
</dbReference>
<dbReference type="EMBL" id="JAJOMB010000040">
    <property type="protein sequence ID" value="MCD5317044.1"/>
    <property type="molecule type" value="Genomic_DNA"/>
</dbReference>
<dbReference type="SUPFAM" id="SSF52540">
    <property type="entry name" value="P-loop containing nucleoside triphosphate hydrolases"/>
    <property type="match status" value="1"/>
</dbReference>
<sequence length="610" mass="66774">MTGHGEQVDLTAEQTKVVQLPADALAVVTACAGAGKTTTLARRVEWLISELDVSPGNILVLSFSRAAVARLQKAFIGQERPPRAKTFDSWALELLVNVAPEGAWASSSFEERITQATQLISSGEADDYLSEIQHVLVDETQDLVGARRALVESLLHRMELGFTVVGDLAQSIYGFQTELALRASETGAFLRGLRQEFGSGLLELELSDNFRARTTVAKAALPLAPQLLSMAEGRSSLTPSRLYADLRDVLLDRLAIESLNEPMLADLLRQTPDCAVLTRTNGQALQVADALHEQGVPHQLRGDFRDRAVPAWIARLFRSGVRVLTREAFDDLAPQADVETAWRLLLRAAPASGRRSLDLSRLSELIAQQRLPDELREDPDAQGVVISTMHRAKGLEFNLVIVTDPGAAQPDRPDWDPAEEARLLYVGLTRARENILRLALRKPGWDFAVRQAPGTNRWGRTGRQKYFRTGLQIGPGDVHVEDPAGTYLLDGSASALQEYLEHEVAAGDEVDLDIVGLEPMGGPVYSITHRGQGIGVTSEQFGRDMTRWLGLGKRVPRALRCVRIAQVESVAGREAAGNRAGLETSGIWLAPRLTGLARFTFDKSEEDDRG</sequence>
<keyword evidence="1 9" id="KW-0547">Nucleotide-binding</keyword>
<dbReference type="PROSITE" id="PS51198">
    <property type="entry name" value="UVRD_HELICASE_ATP_BIND"/>
    <property type="match status" value="1"/>
</dbReference>
<gene>
    <name evidence="11" type="ORF">LR394_39725</name>
</gene>
<feature type="domain" description="UvrD-like helicase ATP-binding" evidence="10">
    <location>
        <begin position="9"/>
        <end position="443"/>
    </location>
</feature>
<dbReference type="GO" id="GO:0003677">
    <property type="term" value="F:DNA binding"/>
    <property type="evidence" value="ECO:0007669"/>
    <property type="project" value="InterPro"/>
</dbReference>
<accession>A0A9X1NP41</accession>
<protein>
    <recommendedName>
        <fullName evidence="7">DNA 3'-5' helicase</fullName>
        <ecNumber evidence="7">5.6.2.4</ecNumber>
    </recommendedName>
</protein>
<evidence type="ECO:0000259" key="10">
    <source>
        <dbReference type="PROSITE" id="PS51198"/>
    </source>
</evidence>
<keyword evidence="12" id="KW-1185">Reference proteome</keyword>
<reference evidence="11" key="1">
    <citation type="submission" date="2021-11" db="EMBL/GenBank/DDBJ databases">
        <title>Streptomyces corallinus and Kineosporia corallina sp. nov., two new coral-derived marine actinobacteria.</title>
        <authorList>
            <person name="Buangrab K."/>
            <person name="Sutthacheep M."/>
            <person name="Yeemin T."/>
            <person name="Harunari E."/>
            <person name="Igarashi Y."/>
            <person name="Sripreechasak P."/>
            <person name="Kanchanasin P."/>
            <person name="Tanasupawat S."/>
            <person name="Phongsopitanun W."/>
        </authorList>
    </citation>
    <scope>NUCLEOTIDE SEQUENCE</scope>
    <source>
        <strain evidence="11">JCM 31032</strain>
    </source>
</reference>
<evidence type="ECO:0000313" key="12">
    <source>
        <dbReference type="Proteomes" id="UP001138997"/>
    </source>
</evidence>
<dbReference type="GO" id="GO:0016787">
    <property type="term" value="F:hydrolase activity"/>
    <property type="evidence" value="ECO:0007669"/>
    <property type="project" value="UniProtKB-UniRule"/>
</dbReference>
<comment type="catalytic activity">
    <reaction evidence="8">
        <text>ATP + H2O = ADP + phosphate + H(+)</text>
        <dbReference type="Rhea" id="RHEA:13065"/>
        <dbReference type="ChEBI" id="CHEBI:15377"/>
        <dbReference type="ChEBI" id="CHEBI:15378"/>
        <dbReference type="ChEBI" id="CHEBI:30616"/>
        <dbReference type="ChEBI" id="CHEBI:43474"/>
        <dbReference type="ChEBI" id="CHEBI:456216"/>
        <dbReference type="EC" id="5.6.2.4"/>
    </reaction>
</comment>
<dbReference type="InterPro" id="IPR000212">
    <property type="entry name" value="DNA_helicase_UvrD/REP"/>
</dbReference>
<dbReference type="PANTHER" id="PTHR11070:SF2">
    <property type="entry name" value="ATP-DEPENDENT DNA HELICASE SRS2"/>
    <property type="match status" value="1"/>
</dbReference>
<dbReference type="AlphaFoldDB" id="A0A9X1NP41"/>
<dbReference type="Pfam" id="PF13245">
    <property type="entry name" value="AAA_19"/>
    <property type="match status" value="1"/>
</dbReference>
<dbReference type="InterPro" id="IPR014017">
    <property type="entry name" value="DNA_helicase_UvrD-like_C"/>
</dbReference>
<evidence type="ECO:0000256" key="2">
    <source>
        <dbReference type="ARBA" id="ARBA00022801"/>
    </source>
</evidence>
<dbReference type="Pfam" id="PF13361">
    <property type="entry name" value="UvrD_C"/>
    <property type="match status" value="1"/>
</dbReference>
<evidence type="ECO:0000256" key="5">
    <source>
        <dbReference type="ARBA" id="ARBA00023235"/>
    </source>
</evidence>
<evidence type="ECO:0000256" key="6">
    <source>
        <dbReference type="ARBA" id="ARBA00034617"/>
    </source>
</evidence>
<dbReference type="InterPro" id="IPR014016">
    <property type="entry name" value="UvrD-like_ATP-bd"/>
</dbReference>
<dbReference type="InterPro" id="IPR027417">
    <property type="entry name" value="P-loop_NTPase"/>
</dbReference>
<name>A0A9X1NP41_9ACTN</name>
<dbReference type="GO" id="GO:0043138">
    <property type="term" value="F:3'-5' DNA helicase activity"/>
    <property type="evidence" value="ECO:0007669"/>
    <property type="project" value="UniProtKB-EC"/>
</dbReference>
<keyword evidence="3 9" id="KW-0347">Helicase</keyword>